<keyword evidence="6 12" id="KW-0547">Nucleotide-binding</keyword>
<dbReference type="PANTHER" id="PTHR10344">
    <property type="entry name" value="THYMIDYLATE KINASE"/>
    <property type="match status" value="1"/>
</dbReference>
<protein>
    <recommendedName>
        <fullName evidence="3 12">Thymidylate kinase</fullName>
        <ecNumber evidence="2 12">2.7.4.9</ecNumber>
    </recommendedName>
    <alternativeName>
        <fullName evidence="9 12">dTMP kinase</fullName>
    </alternativeName>
</protein>
<organism evidence="14 15">
    <name type="scientific">Methylobacillus rhizosphaerae</name>
    <dbReference type="NCBI Taxonomy" id="551994"/>
    <lineage>
        <taxon>Bacteria</taxon>
        <taxon>Pseudomonadati</taxon>
        <taxon>Pseudomonadota</taxon>
        <taxon>Betaproteobacteria</taxon>
        <taxon>Nitrosomonadales</taxon>
        <taxon>Methylophilaceae</taxon>
        <taxon>Methylobacillus</taxon>
    </lineage>
</organism>
<evidence type="ECO:0000313" key="15">
    <source>
        <dbReference type="Proteomes" id="UP000198305"/>
    </source>
</evidence>
<keyword evidence="4 12" id="KW-0808">Transferase</keyword>
<evidence type="ECO:0000256" key="5">
    <source>
        <dbReference type="ARBA" id="ARBA00022727"/>
    </source>
</evidence>
<dbReference type="GO" id="GO:0005524">
    <property type="term" value="F:ATP binding"/>
    <property type="evidence" value="ECO:0007669"/>
    <property type="project" value="UniProtKB-UniRule"/>
</dbReference>
<evidence type="ECO:0000256" key="2">
    <source>
        <dbReference type="ARBA" id="ARBA00012980"/>
    </source>
</evidence>
<keyword evidence="5 12" id="KW-0545">Nucleotide biosynthesis</keyword>
<evidence type="ECO:0000256" key="3">
    <source>
        <dbReference type="ARBA" id="ARBA00017144"/>
    </source>
</evidence>
<evidence type="ECO:0000256" key="7">
    <source>
        <dbReference type="ARBA" id="ARBA00022777"/>
    </source>
</evidence>
<dbReference type="Gene3D" id="3.40.50.300">
    <property type="entry name" value="P-loop containing nucleotide triphosphate hydrolases"/>
    <property type="match status" value="1"/>
</dbReference>
<dbReference type="GO" id="GO:0005829">
    <property type="term" value="C:cytosol"/>
    <property type="evidence" value="ECO:0007669"/>
    <property type="project" value="TreeGrafter"/>
</dbReference>
<dbReference type="InterPro" id="IPR018094">
    <property type="entry name" value="Thymidylate_kinase"/>
</dbReference>
<dbReference type="GO" id="GO:0006235">
    <property type="term" value="P:dTTP biosynthetic process"/>
    <property type="evidence" value="ECO:0007669"/>
    <property type="project" value="UniProtKB-UniRule"/>
</dbReference>
<dbReference type="EMBL" id="FZOA01000005">
    <property type="protein sequence ID" value="SNR84809.1"/>
    <property type="molecule type" value="Genomic_DNA"/>
</dbReference>
<dbReference type="HAMAP" id="MF_00165">
    <property type="entry name" value="Thymidylate_kinase"/>
    <property type="match status" value="1"/>
</dbReference>
<dbReference type="OrthoDB" id="9774907at2"/>
<feature type="binding site" evidence="12">
    <location>
        <begin position="10"/>
        <end position="17"/>
    </location>
    <ligand>
        <name>ATP</name>
        <dbReference type="ChEBI" id="CHEBI:30616"/>
    </ligand>
</feature>
<evidence type="ECO:0000313" key="14">
    <source>
        <dbReference type="EMBL" id="SNR84809.1"/>
    </source>
</evidence>
<accession>A0A238ZNR1</accession>
<dbReference type="Proteomes" id="UP000198305">
    <property type="component" value="Unassembled WGS sequence"/>
</dbReference>
<dbReference type="GO" id="GO:0004798">
    <property type="term" value="F:dTMP kinase activity"/>
    <property type="evidence" value="ECO:0007669"/>
    <property type="project" value="UniProtKB-UniRule"/>
</dbReference>
<evidence type="ECO:0000256" key="1">
    <source>
        <dbReference type="ARBA" id="ARBA00009776"/>
    </source>
</evidence>
<comment type="similarity">
    <text evidence="1 12">Belongs to the thymidylate kinase family.</text>
</comment>
<dbReference type="GO" id="GO:0006227">
    <property type="term" value="P:dUDP biosynthetic process"/>
    <property type="evidence" value="ECO:0007669"/>
    <property type="project" value="TreeGrafter"/>
</dbReference>
<dbReference type="GO" id="GO:0006233">
    <property type="term" value="P:dTDP biosynthetic process"/>
    <property type="evidence" value="ECO:0007669"/>
    <property type="project" value="InterPro"/>
</dbReference>
<keyword evidence="7 12" id="KW-0418">Kinase</keyword>
<sequence>MRGKFITLEGMDGAGKSSHIDNILATLRNRGLEVVATREPGGTELGEKLRELLLHQAMHAETETLLMFAARREHIAEVIEPALAHGAWVVSDRFTDASFAYQCGGRGVERSKVEVLEQWVQQHLQPDLTLLFDVPVEVSVARLAAARTPDKFERESAEFFRRIRNGYLSRAEAHPQRFRLIDGNRPLEVVRQEVVNILKDFCA</sequence>
<comment type="function">
    <text evidence="11 12">Phosphorylation of dTMP to form dTDP in both de novo and salvage pathways of dTTP synthesis.</text>
</comment>
<dbReference type="RefSeq" id="WP_089375499.1">
    <property type="nucleotide sequence ID" value="NZ_FZOA01000005.1"/>
</dbReference>
<evidence type="ECO:0000256" key="4">
    <source>
        <dbReference type="ARBA" id="ARBA00022679"/>
    </source>
</evidence>
<dbReference type="NCBIfam" id="TIGR00041">
    <property type="entry name" value="DTMP_kinase"/>
    <property type="match status" value="1"/>
</dbReference>
<feature type="domain" description="Thymidylate kinase-like" evidence="13">
    <location>
        <begin position="8"/>
        <end position="194"/>
    </location>
</feature>
<keyword evidence="8 12" id="KW-0067">ATP-binding</keyword>
<evidence type="ECO:0000256" key="12">
    <source>
        <dbReference type="HAMAP-Rule" id="MF_00165"/>
    </source>
</evidence>
<dbReference type="EC" id="2.7.4.9" evidence="2 12"/>
<evidence type="ECO:0000256" key="11">
    <source>
        <dbReference type="ARBA" id="ARBA00057735"/>
    </source>
</evidence>
<proteinExistence type="inferred from homology"/>
<evidence type="ECO:0000259" key="13">
    <source>
        <dbReference type="Pfam" id="PF02223"/>
    </source>
</evidence>
<comment type="catalytic activity">
    <reaction evidence="10 12">
        <text>dTMP + ATP = dTDP + ADP</text>
        <dbReference type="Rhea" id="RHEA:13517"/>
        <dbReference type="ChEBI" id="CHEBI:30616"/>
        <dbReference type="ChEBI" id="CHEBI:58369"/>
        <dbReference type="ChEBI" id="CHEBI:63528"/>
        <dbReference type="ChEBI" id="CHEBI:456216"/>
        <dbReference type="EC" id="2.7.4.9"/>
    </reaction>
</comment>
<dbReference type="PANTHER" id="PTHR10344:SF4">
    <property type="entry name" value="UMP-CMP KINASE 2, MITOCHONDRIAL"/>
    <property type="match status" value="1"/>
</dbReference>
<keyword evidence="15" id="KW-1185">Reference proteome</keyword>
<evidence type="ECO:0000256" key="8">
    <source>
        <dbReference type="ARBA" id="ARBA00022840"/>
    </source>
</evidence>
<name>A0A238ZNR1_9PROT</name>
<dbReference type="FunFam" id="3.40.50.300:FF:000225">
    <property type="entry name" value="Thymidylate kinase"/>
    <property type="match status" value="1"/>
</dbReference>
<dbReference type="InterPro" id="IPR039430">
    <property type="entry name" value="Thymidylate_kin-like_dom"/>
</dbReference>
<evidence type="ECO:0000256" key="9">
    <source>
        <dbReference type="ARBA" id="ARBA00029962"/>
    </source>
</evidence>
<evidence type="ECO:0000256" key="6">
    <source>
        <dbReference type="ARBA" id="ARBA00022741"/>
    </source>
</evidence>
<reference evidence="15" key="1">
    <citation type="submission" date="2017-06" db="EMBL/GenBank/DDBJ databases">
        <authorList>
            <person name="Varghese N."/>
            <person name="Submissions S."/>
        </authorList>
    </citation>
    <scope>NUCLEOTIDE SEQUENCE [LARGE SCALE GENOMIC DNA]</scope>
    <source>
        <strain evidence="15">Ca-68</strain>
    </source>
</reference>
<dbReference type="Pfam" id="PF02223">
    <property type="entry name" value="Thymidylate_kin"/>
    <property type="match status" value="1"/>
</dbReference>
<dbReference type="InterPro" id="IPR027417">
    <property type="entry name" value="P-loop_NTPase"/>
</dbReference>
<dbReference type="SUPFAM" id="SSF52540">
    <property type="entry name" value="P-loop containing nucleoside triphosphate hydrolases"/>
    <property type="match status" value="1"/>
</dbReference>
<dbReference type="CDD" id="cd01672">
    <property type="entry name" value="TMPK"/>
    <property type="match status" value="1"/>
</dbReference>
<dbReference type="AlphaFoldDB" id="A0A238ZNR1"/>
<gene>
    <name evidence="12" type="primary">tmk</name>
    <name evidence="14" type="ORF">SAMN05192560_1394</name>
</gene>
<evidence type="ECO:0000256" key="10">
    <source>
        <dbReference type="ARBA" id="ARBA00048743"/>
    </source>
</evidence>